<evidence type="ECO:0000256" key="10">
    <source>
        <dbReference type="ARBA" id="ARBA00023033"/>
    </source>
</evidence>
<organism evidence="13 14">
    <name type="scientific">Calocera cornea HHB12733</name>
    <dbReference type="NCBI Taxonomy" id="1353952"/>
    <lineage>
        <taxon>Eukaryota</taxon>
        <taxon>Fungi</taxon>
        <taxon>Dikarya</taxon>
        <taxon>Basidiomycota</taxon>
        <taxon>Agaricomycotina</taxon>
        <taxon>Dacrymycetes</taxon>
        <taxon>Dacrymycetales</taxon>
        <taxon>Dacrymycetaceae</taxon>
        <taxon>Calocera</taxon>
    </lineage>
</organism>
<keyword evidence="12" id="KW-0732">Signal</keyword>
<feature type="chain" id="PRO_5007859904" evidence="12">
    <location>
        <begin position="26"/>
        <end position="291"/>
    </location>
</feature>
<dbReference type="Gene3D" id="1.10.630.10">
    <property type="entry name" value="Cytochrome P450"/>
    <property type="match status" value="1"/>
</dbReference>
<dbReference type="PANTHER" id="PTHR46300">
    <property type="entry name" value="P450, PUTATIVE (EUROFUNG)-RELATED-RELATED"/>
    <property type="match status" value="1"/>
</dbReference>
<dbReference type="SUPFAM" id="SSF48264">
    <property type="entry name" value="Cytochrome P450"/>
    <property type="match status" value="1"/>
</dbReference>
<evidence type="ECO:0000256" key="12">
    <source>
        <dbReference type="SAM" id="SignalP"/>
    </source>
</evidence>
<evidence type="ECO:0000256" key="1">
    <source>
        <dbReference type="ARBA" id="ARBA00001971"/>
    </source>
</evidence>
<protein>
    <submittedName>
        <fullName evidence="13">Uncharacterized protein</fullName>
    </submittedName>
</protein>
<evidence type="ECO:0000256" key="2">
    <source>
        <dbReference type="ARBA" id="ARBA00004370"/>
    </source>
</evidence>
<sequence length="291" mass="32554">MDNTLVLLVLLVVLPLVNHPGKVATGPPNLVFLKLVEWAKEYGQIYLYSMAGQPIVVLDGVKAATDILDRLSAQTADGPRLIKLSHYLCGDLDFGCLPRNNTKYRRAVHEGHRVSKEYRHIQEEETRTLVKGIFLHPEIDAVKHLHRHSCSPGWREIFGHETNPLEGPDPSAPMEEVNRALFLSTIPGVILRSRDGGKPILQHEDERDRNADWYGWPARLRLGGRNSFVSKTYPFMQGDSEQIDSLAAQDTRRDGVARPAEFGMGIGIGFVPRLDDRGERMKASAGYGLQC</sequence>
<evidence type="ECO:0000256" key="4">
    <source>
        <dbReference type="ARBA" id="ARBA00022617"/>
    </source>
</evidence>
<evidence type="ECO:0000256" key="5">
    <source>
        <dbReference type="ARBA" id="ARBA00022692"/>
    </source>
</evidence>
<comment type="subcellular location">
    <subcellularLocation>
        <location evidence="2">Membrane</location>
    </subcellularLocation>
</comment>
<dbReference type="GO" id="GO:0020037">
    <property type="term" value="F:heme binding"/>
    <property type="evidence" value="ECO:0007669"/>
    <property type="project" value="InterPro"/>
</dbReference>
<dbReference type="EMBL" id="KV423922">
    <property type="protein sequence ID" value="KZT61608.1"/>
    <property type="molecule type" value="Genomic_DNA"/>
</dbReference>
<keyword evidence="10" id="KW-0503">Monooxygenase</keyword>
<keyword evidence="9" id="KW-0408">Iron</keyword>
<proteinExistence type="inferred from homology"/>
<dbReference type="GO" id="GO:0004497">
    <property type="term" value="F:monooxygenase activity"/>
    <property type="evidence" value="ECO:0007669"/>
    <property type="project" value="UniProtKB-KW"/>
</dbReference>
<keyword evidence="4" id="KW-0349">Heme</keyword>
<keyword evidence="8" id="KW-0560">Oxidoreductase</keyword>
<evidence type="ECO:0000256" key="11">
    <source>
        <dbReference type="ARBA" id="ARBA00023136"/>
    </source>
</evidence>
<comment type="cofactor">
    <cofactor evidence="1">
        <name>heme</name>
        <dbReference type="ChEBI" id="CHEBI:30413"/>
    </cofactor>
</comment>
<dbReference type="Proteomes" id="UP000076842">
    <property type="component" value="Unassembled WGS sequence"/>
</dbReference>
<gene>
    <name evidence="13" type="ORF">CALCODRAFT_506164</name>
</gene>
<dbReference type="GO" id="GO:0005506">
    <property type="term" value="F:iron ion binding"/>
    <property type="evidence" value="ECO:0007669"/>
    <property type="project" value="InterPro"/>
</dbReference>
<evidence type="ECO:0000256" key="3">
    <source>
        <dbReference type="ARBA" id="ARBA00010617"/>
    </source>
</evidence>
<keyword evidence="14" id="KW-1185">Reference proteome</keyword>
<feature type="signal peptide" evidence="12">
    <location>
        <begin position="1"/>
        <end position="25"/>
    </location>
</feature>
<dbReference type="InParanoid" id="A0A165JB41"/>
<dbReference type="InterPro" id="IPR036396">
    <property type="entry name" value="Cyt_P450_sf"/>
</dbReference>
<dbReference type="InterPro" id="IPR050364">
    <property type="entry name" value="Cytochrome_P450_fung"/>
</dbReference>
<keyword evidence="11" id="KW-0472">Membrane</keyword>
<accession>A0A165JB41</accession>
<dbReference type="AlphaFoldDB" id="A0A165JB41"/>
<name>A0A165JB41_9BASI</name>
<evidence type="ECO:0000313" key="14">
    <source>
        <dbReference type="Proteomes" id="UP000076842"/>
    </source>
</evidence>
<keyword evidence="6" id="KW-0479">Metal-binding</keyword>
<dbReference type="GO" id="GO:0016705">
    <property type="term" value="F:oxidoreductase activity, acting on paired donors, with incorporation or reduction of molecular oxygen"/>
    <property type="evidence" value="ECO:0007669"/>
    <property type="project" value="InterPro"/>
</dbReference>
<evidence type="ECO:0000256" key="7">
    <source>
        <dbReference type="ARBA" id="ARBA00022989"/>
    </source>
</evidence>
<evidence type="ECO:0000256" key="8">
    <source>
        <dbReference type="ARBA" id="ARBA00023002"/>
    </source>
</evidence>
<reference evidence="13 14" key="1">
    <citation type="journal article" date="2016" name="Mol. Biol. Evol.">
        <title>Comparative Genomics of Early-Diverging Mushroom-Forming Fungi Provides Insights into the Origins of Lignocellulose Decay Capabilities.</title>
        <authorList>
            <person name="Nagy L.G."/>
            <person name="Riley R."/>
            <person name="Tritt A."/>
            <person name="Adam C."/>
            <person name="Daum C."/>
            <person name="Floudas D."/>
            <person name="Sun H."/>
            <person name="Yadav J.S."/>
            <person name="Pangilinan J."/>
            <person name="Larsson K.H."/>
            <person name="Matsuura K."/>
            <person name="Barry K."/>
            <person name="Labutti K."/>
            <person name="Kuo R."/>
            <person name="Ohm R.A."/>
            <person name="Bhattacharya S.S."/>
            <person name="Shirouzu T."/>
            <person name="Yoshinaga Y."/>
            <person name="Martin F.M."/>
            <person name="Grigoriev I.V."/>
            <person name="Hibbett D.S."/>
        </authorList>
    </citation>
    <scope>NUCLEOTIDE SEQUENCE [LARGE SCALE GENOMIC DNA]</scope>
    <source>
        <strain evidence="13 14">HHB12733</strain>
    </source>
</reference>
<evidence type="ECO:0000313" key="13">
    <source>
        <dbReference type="EMBL" id="KZT61608.1"/>
    </source>
</evidence>
<evidence type="ECO:0000256" key="9">
    <source>
        <dbReference type="ARBA" id="ARBA00023004"/>
    </source>
</evidence>
<dbReference type="OrthoDB" id="1103324at2759"/>
<evidence type="ECO:0000256" key="6">
    <source>
        <dbReference type="ARBA" id="ARBA00022723"/>
    </source>
</evidence>
<dbReference type="PANTHER" id="PTHR46300:SF2">
    <property type="entry name" value="CYTOCHROME P450 MONOOXYGENASE ALNH-RELATED"/>
    <property type="match status" value="1"/>
</dbReference>
<keyword evidence="7" id="KW-1133">Transmembrane helix</keyword>
<dbReference type="GO" id="GO:0016020">
    <property type="term" value="C:membrane"/>
    <property type="evidence" value="ECO:0007669"/>
    <property type="project" value="UniProtKB-SubCell"/>
</dbReference>
<comment type="similarity">
    <text evidence="3">Belongs to the cytochrome P450 family.</text>
</comment>
<keyword evidence="5" id="KW-0812">Transmembrane</keyword>